<protein>
    <submittedName>
        <fullName evidence="1">Uncharacterized protein</fullName>
    </submittedName>
</protein>
<evidence type="ECO:0000313" key="1">
    <source>
        <dbReference type="EMBL" id="KAJ5268709.1"/>
    </source>
</evidence>
<gene>
    <name evidence="1" type="ORF">N7505_004467</name>
</gene>
<sequence>MEPMVELVLGTKRFERSTYLAMFQDPVVPLSLIHSNTPDTTPLANKNVTNFFCGIQLRFILSQ</sequence>
<keyword evidence="2" id="KW-1185">Reference proteome</keyword>
<evidence type="ECO:0000313" key="2">
    <source>
        <dbReference type="Proteomes" id="UP001220256"/>
    </source>
</evidence>
<name>A0ABQ8WF83_PENCH</name>
<organism evidence="1 2">
    <name type="scientific">Penicillium chrysogenum</name>
    <name type="common">Penicillium notatum</name>
    <dbReference type="NCBI Taxonomy" id="5076"/>
    <lineage>
        <taxon>Eukaryota</taxon>
        <taxon>Fungi</taxon>
        <taxon>Dikarya</taxon>
        <taxon>Ascomycota</taxon>
        <taxon>Pezizomycotina</taxon>
        <taxon>Eurotiomycetes</taxon>
        <taxon>Eurotiomycetidae</taxon>
        <taxon>Eurotiales</taxon>
        <taxon>Aspergillaceae</taxon>
        <taxon>Penicillium</taxon>
        <taxon>Penicillium chrysogenum species complex</taxon>
    </lineage>
</organism>
<dbReference type="EMBL" id="JAPVEB010000003">
    <property type="protein sequence ID" value="KAJ5268709.1"/>
    <property type="molecule type" value="Genomic_DNA"/>
</dbReference>
<proteinExistence type="predicted"/>
<reference evidence="1 2" key="1">
    <citation type="journal article" date="2023" name="IMA Fungus">
        <title>Comparative genomic study of the Penicillium genus elucidates a diverse pangenome and 15 lateral gene transfer events.</title>
        <authorList>
            <person name="Petersen C."/>
            <person name="Sorensen T."/>
            <person name="Nielsen M.R."/>
            <person name="Sondergaard T.E."/>
            <person name="Sorensen J.L."/>
            <person name="Fitzpatrick D.A."/>
            <person name="Frisvad J.C."/>
            <person name="Nielsen K.L."/>
        </authorList>
    </citation>
    <scope>NUCLEOTIDE SEQUENCE [LARGE SCALE GENOMIC DNA]</scope>
    <source>
        <strain evidence="1 2">IBT 3361</strain>
    </source>
</reference>
<dbReference type="Proteomes" id="UP001220256">
    <property type="component" value="Unassembled WGS sequence"/>
</dbReference>
<accession>A0ABQ8WF83</accession>
<comment type="caution">
    <text evidence="1">The sequence shown here is derived from an EMBL/GenBank/DDBJ whole genome shotgun (WGS) entry which is preliminary data.</text>
</comment>